<evidence type="ECO:0000256" key="5">
    <source>
        <dbReference type="ARBA" id="ARBA00052874"/>
    </source>
</evidence>
<accession>A0A117NXX1</accession>
<keyword evidence="3" id="KW-0560">Oxidoreductase</keyword>
<evidence type="ECO:0000256" key="4">
    <source>
        <dbReference type="ARBA" id="ARBA00023027"/>
    </source>
</evidence>
<evidence type="ECO:0000313" key="10">
    <source>
        <dbReference type="EMBL" id="KUM69460.1"/>
    </source>
</evidence>
<evidence type="ECO:0000256" key="7">
    <source>
        <dbReference type="ARBA" id="ARBA00067530"/>
    </source>
</evidence>
<dbReference type="InterPro" id="IPR002347">
    <property type="entry name" value="SDR_fam"/>
</dbReference>
<dbReference type="NCBIfam" id="NF006074">
    <property type="entry name" value="PRK08220.1"/>
    <property type="match status" value="1"/>
</dbReference>
<evidence type="ECO:0000313" key="11">
    <source>
        <dbReference type="Proteomes" id="UP000054024"/>
    </source>
</evidence>
<sequence>MQKKIALVTGAAGGIGAAVVETLAGQGITVAAVDRDGDLLDVLVKEAAERDEDVEAFVGDVTSSALVEELVGDVEERLGPIDFLVNAAGVLRLAEARALTDEEWSVTFAVNTTGVFFVSRAVVNRMVARRRGAIVTIASNSAGTARTEMSAYAASKAAATMFTKCLGLEVAKFGIRANIVAPGSTDTPMLTAMWTDQGSARASIEGVPEAYRVGIPLGKLARPTDVANAVAFLLSDKASHITMHDLTVDGGAALGV</sequence>
<gene>
    <name evidence="10" type="ORF">AQI70_32395</name>
</gene>
<dbReference type="PRINTS" id="PR00080">
    <property type="entry name" value="SDRFAMILY"/>
</dbReference>
<dbReference type="PRINTS" id="PR01397">
    <property type="entry name" value="DHBDHDRGNASE"/>
</dbReference>
<dbReference type="SUPFAM" id="SSF51735">
    <property type="entry name" value="NAD(P)-binding Rossmann-fold domains"/>
    <property type="match status" value="1"/>
</dbReference>
<evidence type="ECO:0000256" key="8">
    <source>
        <dbReference type="NCBIfam" id="TIGR04316"/>
    </source>
</evidence>
<dbReference type="EMBL" id="LMWJ01000026">
    <property type="protein sequence ID" value="KUM69460.1"/>
    <property type="molecule type" value="Genomic_DNA"/>
</dbReference>
<organism evidence="10 11">
    <name type="scientific">Streptomyces curacoi</name>
    <dbReference type="NCBI Taxonomy" id="146536"/>
    <lineage>
        <taxon>Bacteria</taxon>
        <taxon>Bacillati</taxon>
        <taxon>Actinomycetota</taxon>
        <taxon>Actinomycetes</taxon>
        <taxon>Kitasatosporales</taxon>
        <taxon>Streptomycetaceae</taxon>
        <taxon>Streptomyces</taxon>
    </lineage>
</organism>
<evidence type="ECO:0000256" key="2">
    <source>
        <dbReference type="ARBA" id="ARBA00006484"/>
    </source>
</evidence>
<dbReference type="PANTHER" id="PTHR42760:SF115">
    <property type="entry name" value="3-OXOACYL-[ACYL-CARRIER-PROTEIN] REDUCTASE FABG"/>
    <property type="match status" value="1"/>
</dbReference>
<dbReference type="GO" id="GO:0016616">
    <property type="term" value="F:oxidoreductase activity, acting on the CH-OH group of donors, NAD or NADP as acceptor"/>
    <property type="evidence" value="ECO:0007669"/>
    <property type="project" value="TreeGrafter"/>
</dbReference>
<protein>
    <recommendedName>
        <fullName evidence="7 8">2,3-dihydro-2,3-dihydroxybenzoate dehydrogenase</fullName>
        <ecNumber evidence="6 8">1.3.1.28</ecNumber>
    </recommendedName>
</protein>
<comment type="catalytic activity">
    <reaction evidence="5">
        <text>(2S,3S)-2,3-dihydroxy-2,3-dihydrobenzoate + NAD(+) = 2,3-dihydroxybenzoate + NADH + H(+)</text>
        <dbReference type="Rhea" id="RHEA:23824"/>
        <dbReference type="ChEBI" id="CHEBI:15378"/>
        <dbReference type="ChEBI" id="CHEBI:36654"/>
        <dbReference type="ChEBI" id="CHEBI:57540"/>
        <dbReference type="ChEBI" id="CHEBI:57945"/>
        <dbReference type="ChEBI" id="CHEBI:58764"/>
        <dbReference type="EC" id="1.3.1.28"/>
    </reaction>
</comment>
<dbReference type="InterPro" id="IPR003560">
    <property type="entry name" value="DHB_DH"/>
</dbReference>
<dbReference type="PROSITE" id="PS00061">
    <property type="entry name" value="ADH_SHORT"/>
    <property type="match status" value="1"/>
</dbReference>
<evidence type="ECO:0000256" key="3">
    <source>
        <dbReference type="ARBA" id="ARBA00023002"/>
    </source>
</evidence>
<dbReference type="STRING" id="146536.AQI70_32395"/>
<dbReference type="OrthoDB" id="9803333at2"/>
<keyword evidence="4" id="KW-0520">NAD</keyword>
<dbReference type="AlphaFoldDB" id="A0A117NXX1"/>
<keyword evidence="11" id="KW-1185">Reference proteome</keyword>
<evidence type="ECO:0000256" key="6">
    <source>
        <dbReference type="ARBA" id="ARBA00066334"/>
    </source>
</evidence>
<dbReference type="EC" id="1.3.1.28" evidence="6 8"/>
<dbReference type="RefSeq" id="WP_004001145.1">
    <property type="nucleotide sequence ID" value="NZ_KQ947994.1"/>
</dbReference>
<comment type="similarity">
    <text evidence="2 9">Belongs to the short-chain dehydrogenases/reductases (SDR) family.</text>
</comment>
<dbReference type="FunFam" id="3.40.50.720:FF:000160">
    <property type="entry name" value="2,3-dihydro-2,3-dihydroxybenzoate dehydrogenase"/>
    <property type="match status" value="1"/>
</dbReference>
<dbReference type="Gene3D" id="3.40.50.720">
    <property type="entry name" value="NAD(P)-binding Rossmann-like Domain"/>
    <property type="match status" value="1"/>
</dbReference>
<name>A0A117NXX1_9ACTN</name>
<dbReference type="PANTHER" id="PTHR42760">
    <property type="entry name" value="SHORT-CHAIN DEHYDROGENASES/REDUCTASES FAMILY MEMBER"/>
    <property type="match status" value="1"/>
</dbReference>
<evidence type="ECO:0000256" key="9">
    <source>
        <dbReference type="RuleBase" id="RU000363"/>
    </source>
</evidence>
<evidence type="ECO:0000256" key="1">
    <source>
        <dbReference type="ARBA" id="ARBA00004924"/>
    </source>
</evidence>
<dbReference type="InterPro" id="IPR036291">
    <property type="entry name" value="NAD(P)-bd_dom_sf"/>
</dbReference>
<dbReference type="Pfam" id="PF00106">
    <property type="entry name" value="adh_short"/>
    <property type="match status" value="1"/>
</dbReference>
<comment type="caution">
    <text evidence="10">The sequence shown here is derived from an EMBL/GenBank/DDBJ whole genome shotgun (WGS) entry which is preliminary data.</text>
</comment>
<dbReference type="Proteomes" id="UP000054024">
    <property type="component" value="Unassembled WGS sequence"/>
</dbReference>
<proteinExistence type="inferred from homology"/>
<comment type="pathway">
    <text evidence="1">Siderophore biosynthesis.</text>
</comment>
<dbReference type="GO" id="GO:0019290">
    <property type="term" value="P:siderophore biosynthetic process"/>
    <property type="evidence" value="ECO:0007669"/>
    <property type="project" value="InterPro"/>
</dbReference>
<dbReference type="NCBIfam" id="TIGR04316">
    <property type="entry name" value="dhbA_paeA"/>
    <property type="match status" value="1"/>
</dbReference>
<dbReference type="GO" id="GO:0008667">
    <property type="term" value="F:2,3-dihydro-2,3-dihydroxybenzoate dehydrogenase activity"/>
    <property type="evidence" value="ECO:0007669"/>
    <property type="project" value="UniProtKB-UniRule"/>
</dbReference>
<dbReference type="InterPro" id="IPR020904">
    <property type="entry name" value="Sc_DH/Rdtase_CS"/>
</dbReference>
<reference evidence="10 11" key="1">
    <citation type="submission" date="2015-10" db="EMBL/GenBank/DDBJ databases">
        <title>Draft genome sequence of Streptomyces curacoi DSM 40107, type strain for the species Streptomyces curacoi.</title>
        <authorList>
            <person name="Ruckert C."/>
            <person name="Winkler A."/>
            <person name="Kalinowski J."/>
            <person name="Kampfer P."/>
            <person name="Glaeser S."/>
        </authorList>
    </citation>
    <scope>NUCLEOTIDE SEQUENCE [LARGE SCALE GENOMIC DNA]</scope>
    <source>
        <strain evidence="10 11">DSM 40107</strain>
    </source>
</reference>